<name>A0A1I5NV60_9GAMM</name>
<dbReference type="EMBL" id="FOXM01000001">
    <property type="protein sequence ID" value="SFP25617.1"/>
    <property type="molecule type" value="Genomic_DNA"/>
</dbReference>
<dbReference type="InterPro" id="IPR011836">
    <property type="entry name" value="YhdP"/>
</dbReference>
<dbReference type="PANTHER" id="PTHR38690:SF1">
    <property type="entry name" value="PROTEASE"/>
    <property type="match status" value="1"/>
</dbReference>
<dbReference type="PANTHER" id="PTHR38690">
    <property type="entry name" value="PROTEASE-RELATED"/>
    <property type="match status" value="1"/>
</dbReference>
<sequence>MAAAGRLLARLLDGLFVLTALLLLLAALYVSLGRVLVPLAAEYRGELESRASAALGQPLHVGALEGRWQGLAPLLLLRDVQLELDGEALHLDQLRLVPDVLASLRSRSLRIARLELQGLQLGLQEEADGRWRLKGLRPGDPAAPPLDPARLLGLLLAPRQVLVQDSRLSLQTRTGEVLALNYVGLTLDNGGAAQRLDGRLLLPDGQPLSWQLQTRLQPEDWRAASAQLYLSLPQSDWAPWLAQRLPADWQLPRLQAGGEVWLDWAGGQAQRAVARLHAPRLTLAHAARPPAEFADLALTAHFARETQGWRLLVEELAGSFAEERLNPGQLQLRQHLGEQPYWSLQAERLNLAPLAALTRALAPLPPQAAEILASLAPHGRLRDLNAEIRPRGDGLPEVEYNLRLEQVGVSAWHAVPALDNVSGSLSGTLAGGELRLDAHDFMLHLDTLFAEPWRYRTARARLNWSLDADAFTLSSALMRLSGEEGELAGNMLIRLRRDPAAEDYMDLQVGLHKGLARYTERYLPTRSPGLSPALADWLKTAIRGGQIEQGMFVYQGSLNKGASPRARALGLYFQVRDAELDYQVDWPPLRQLEGEVFVEDSGVRVRAPSARVLDSRLEDVQALVKLNGGKRVPTLEVDGRVRSSLGDGLKILQETPLGRSQIFAGWQGEGPLDGRLQLAIPLTRGSGEVGAVVDFATEGARLQLPQPALEVQQLKGAFRYDSARGLSAPDIRGRAFDRPLRGLIRAQGQAGKPLTQLDVRGSIAVERLASWLGAPPAQIPVSGELPYRLWLDLQGETSRLRVSSDLQGTRIDLPAPLGKPAEEARSASWRMTLSGVERRYALSYAGLANLRFAAPAGQLEAGRGELRLGGEAAQLPRELGLHIRGRLSEFDWLAWQAVQSRYGDPGQREGLGGLLQSLELDVGRFGAGSLSLEQLSVGLRRTGQSWRLQLDNPQLKGSAVLPADRTAPLRIELQRLRLPPRESALAKAEREAVGIVASDPLREVDPRSLPAMNVTIDALYLGEERLGRWQFRSRPSADGARFDQLDLDLQGLRLDGSLDWQGSGAGSRTHYRGRLSGGELADVLLAWGYAPGITSKSFQVDVDGHWPGSPAMAGLKHFSGSLEAQARQGQLLEVEGSATALRVFGLLNFNSIGRRLRLDFTDLFGKGLSYDSIDGRLVGTDGVLLTRGPLVLDGPSTRLELDGQLDMVQDRIAARLRVTLPLSNNLPLAALLAGAAPVAGALFIVDQLVGDRLSRVASVEYRVDGPWQDPQISLFGKPAGSAR</sequence>
<evidence type="ECO:0000313" key="3">
    <source>
        <dbReference type="Proteomes" id="UP000243084"/>
    </source>
</evidence>
<organism evidence="2 3">
    <name type="scientific">Geopseudomonas sagittaria</name>
    <dbReference type="NCBI Taxonomy" id="1135990"/>
    <lineage>
        <taxon>Bacteria</taxon>
        <taxon>Pseudomonadati</taxon>
        <taxon>Pseudomonadota</taxon>
        <taxon>Gammaproteobacteria</taxon>
        <taxon>Pseudomonadales</taxon>
        <taxon>Pseudomonadaceae</taxon>
        <taxon>Geopseudomonas</taxon>
    </lineage>
</organism>
<dbReference type="Proteomes" id="UP000243084">
    <property type="component" value="Unassembled WGS sequence"/>
</dbReference>
<feature type="domain" description="YhdP central" evidence="1">
    <location>
        <begin position="7"/>
        <end position="1272"/>
    </location>
</feature>
<evidence type="ECO:0000259" key="1">
    <source>
        <dbReference type="Pfam" id="PF13116"/>
    </source>
</evidence>
<dbReference type="NCBIfam" id="TIGR02099">
    <property type="entry name" value="YhdP family protein"/>
    <property type="match status" value="1"/>
</dbReference>
<dbReference type="OrthoDB" id="9762238at2"/>
<gene>
    <name evidence="2" type="ORF">SAMN05216229_101177</name>
</gene>
<dbReference type="InterPro" id="IPR025263">
    <property type="entry name" value="YhdP_central"/>
</dbReference>
<accession>A0A1I5NV60</accession>
<evidence type="ECO:0000313" key="2">
    <source>
        <dbReference type="EMBL" id="SFP25617.1"/>
    </source>
</evidence>
<dbReference type="Pfam" id="PF13116">
    <property type="entry name" value="YhdP"/>
    <property type="match status" value="1"/>
</dbReference>
<dbReference type="RefSeq" id="WP_092427374.1">
    <property type="nucleotide sequence ID" value="NZ_FOXM01000001.1"/>
</dbReference>
<proteinExistence type="predicted"/>
<protein>
    <submittedName>
        <fullName evidence="2">TIGR02099 family protein</fullName>
    </submittedName>
</protein>
<keyword evidence="3" id="KW-1185">Reference proteome</keyword>
<reference evidence="3" key="1">
    <citation type="submission" date="2016-10" db="EMBL/GenBank/DDBJ databases">
        <authorList>
            <person name="Varghese N."/>
            <person name="Submissions S."/>
        </authorList>
    </citation>
    <scope>NUCLEOTIDE SEQUENCE [LARGE SCALE GENOMIC DNA]</scope>
    <source>
        <strain evidence="3">JCM 18195</strain>
    </source>
</reference>